<reference evidence="2 3" key="1">
    <citation type="submission" date="2019-05" db="EMBL/GenBank/DDBJ databases">
        <title>Verrucobacter flavum gen. nov., sp. nov. a new member of the family Verrucomicrobiaceae.</title>
        <authorList>
            <person name="Szuroczki S."/>
            <person name="Abbaszade G."/>
            <person name="Szabo A."/>
            <person name="Felfoldi T."/>
            <person name="Schumann P."/>
            <person name="Boka K."/>
            <person name="Keki Z."/>
            <person name="Toumi M."/>
            <person name="Toth E."/>
        </authorList>
    </citation>
    <scope>NUCLEOTIDE SEQUENCE [LARGE SCALE GENOMIC DNA]</scope>
    <source>
        <strain evidence="2 3">MG-N-17</strain>
    </source>
</reference>
<gene>
    <name evidence="2" type="ORF">FEM03_22055</name>
</gene>
<protein>
    <submittedName>
        <fullName evidence="2">Uncharacterized protein</fullName>
    </submittedName>
</protein>
<keyword evidence="1" id="KW-0812">Transmembrane</keyword>
<name>A0A5R8K8C7_9BACT</name>
<dbReference type="Proteomes" id="UP000306196">
    <property type="component" value="Unassembled WGS sequence"/>
</dbReference>
<dbReference type="AlphaFoldDB" id="A0A5R8K8C7"/>
<sequence length="209" mass="23485">MIAALMVVFIMKHATKRMLGFKRTEYELVATGIKVAEVSLSSTSDTVIEYDRIGRDQGVFKRQEFKLLGLSIFFAVLSILMAVLVMGEGHVEHSAWAVWLVVSVSFYLWFSTTRREGIVFASDYGRLHIEGAPKQLDSFVAELSQRKAAYIEDRAKRRFETIDKLEAERYLLALEDGGVITPVQHKSLRSSVLQITESGPVGFGQYGDV</sequence>
<feature type="transmembrane region" description="Helical" evidence="1">
    <location>
        <begin position="93"/>
        <end position="110"/>
    </location>
</feature>
<dbReference type="EMBL" id="VAUV01000022">
    <property type="protein sequence ID" value="TLD68604.1"/>
    <property type="molecule type" value="Genomic_DNA"/>
</dbReference>
<keyword evidence="1" id="KW-1133">Transmembrane helix</keyword>
<proteinExistence type="predicted"/>
<accession>A0A5R8K8C7</accession>
<evidence type="ECO:0000313" key="3">
    <source>
        <dbReference type="Proteomes" id="UP000306196"/>
    </source>
</evidence>
<comment type="caution">
    <text evidence="2">The sequence shown here is derived from an EMBL/GenBank/DDBJ whole genome shotgun (WGS) entry which is preliminary data.</text>
</comment>
<organism evidence="2 3">
    <name type="scientific">Phragmitibacter flavus</name>
    <dbReference type="NCBI Taxonomy" id="2576071"/>
    <lineage>
        <taxon>Bacteria</taxon>
        <taxon>Pseudomonadati</taxon>
        <taxon>Verrucomicrobiota</taxon>
        <taxon>Verrucomicrobiia</taxon>
        <taxon>Verrucomicrobiales</taxon>
        <taxon>Verrucomicrobiaceae</taxon>
        <taxon>Phragmitibacter</taxon>
    </lineage>
</organism>
<dbReference type="RefSeq" id="WP_138088481.1">
    <property type="nucleotide sequence ID" value="NZ_VAUV01000022.1"/>
</dbReference>
<keyword evidence="3" id="KW-1185">Reference proteome</keyword>
<evidence type="ECO:0000313" key="2">
    <source>
        <dbReference type="EMBL" id="TLD68604.1"/>
    </source>
</evidence>
<keyword evidence="1" id="KW-0472">Membrane</keyword>
<feature type="transmembrane region" description="Helical" evidence="1">
    <location>
        <begin position="67"/>
        <end position="87"/>
    </location>
</feature>
<evidence type="ECO:0000256" key="1">
    <source>
        <dbReference type="SAM" id="Phobius"/>
    </source>
</evidence>